<dbReference type="GO" id="GO:0006325">
    <property type="term" value="P:chromatin organization"/>
    <property type="evidence" value="ECO:0007669"/>
    <property type="project" value="UniProtKB-ARBA"/>
</dbReference>
<evidence type="ECO:0000256" key="10">
    <source>
        <dbReference type="ARBA" id="ARBA00023026"/>
    </source>
</evidence>
<feature type="region of interest" description="Disordered" evidence="16">
    <location>
        <begin position="628"/>
        <end position="662"/>
    </location>
</feature>
<sequence>MSSNLLHNVSAKRQHFPAVAGNSRFSLAALIPAAKWVPVFIVVYLLAKVVYNVYFHPLAKFPGPLSGRASLLWRYTNTATGKIHIAIEKLHRQYGPIVRVSANELSFASVESWKAIYGHAAPGRQIAIKSPFYEIFGAGFKKLCIGSERNPKKHGEMRRMLSSAFSQRSLLEQEELVAGTIDRFVTILGEKGGKESKGLNMTKWYEMVGFDILGEMAFGESFHSLENGKPHFWSDLVEEHLYLITLIDNLSRLPFVATIAKVLFPSTLVVQNQNSAFSRKQVEKRLCSKTSRKDFLTNLVEKVHSGEVDKEEMTAHVSTLAIAGGETVSTFLAGTTFFLLKNSPVLQRLVDEIREAFNSYEEIDAQKAQKLPYLQAVINEGLRMYPPGSQGFPRVSPGFELHGKFIPPGTEVYTSAWAVTHDDKYFKDPMDFKPERWIDPESQDVKEASQPFSLGPRGCLGRNFAYMEINLLLAKMLWKYDLELVNEDLDWLKEGKVFVMWWKPELLSADLSSEVGPGDKFHAFDMRHKVHSRIRDNPLDRWRGGHWGMNTASASLTAPAYTPLECLLLFQALVAYGTSDDDFAAISDLLTNNGLIKTGPTYDPQRLSVDALRQLYVHLVHEEEAADGLEREIDEGHGAQSPSRKRKLPSPQRPSLKDAQQYKDRLPVLVDRLYARYRDYMIHAIREDERRYAAVQKEIQEIERGEWDERILKEAQAITKEDQKDSSAMMAEPLHPKPNGTTPVKLPTPTPTPTPQQLPPQEKKPVEVRPPEAINPAVGAAPAKTSPTIGAPSPRIETRPDGLAITDVLNTQQTPAPSPLQSQAGDGRPQNGVQNTRPSPKAQPRPGSKGSYVPHGPALQPQPSPQQPGNVWKWEQPYGPQHQPPQYQGSSPHPPSFNMPQYPQGYVPPPRGSFSAPHGLPPPHPHVPSSPSPLNPTHPHPILLPPPNGIRRSPGSPGMPLDALADIAGQQYRAPAGSPMAQQQMPVSPAGYPQQFAQRLPPQNPPPQWNQPYPPPYPGGPQQYPKFQPSPSQRLPYPPRPDLVPPENRQYNSPYNANQVPKPAVPLVSSMPAPKPKTSQPNTPISQGTSRFKTGSGTRWTPTPTSSTPKPNKTVRPPVVEPLSPVLRPSKPAQTAKKSPPKQEVSKSELSKAGKPQRRGTQAVRAGSVASSIVTGSHRSPSATPHADESLLENELPARHVKQEVATPIGIEDAGDTTADESSSVPPAHNLRTGGAHPRATSKRKRAGSTTHVLWTRAFPKISASALEAISGHRNASTFAAPVKERDAPGYRHLILRPQDLKSIRSAIHAGHRAAAAAAPSDLDASQPSIMLPISEELIPPKGIINNTQLEKELMRMFANAIMFNADPDRGFGRRLQDKGKPQGDVIGYEIDEDSLVKDTRAMFADVEKIITNLRSAERRSEELRESGLSTGNAGTMEDSEAGESAADREGSASNTGSIAKRRRKN</sequence>
<evidence type="ECO:0000256" key="13">
    <source>
        <dbReference type="ARBA" id="ARBA00023136"/>
    </source>
</evidence>
<evidence type="ECO:0000256" key="8">
    <source>
        <dbReference type="ARBA" id="ARBA00023002"/>
    </source>
</evidence>
<feature type="compositionally biased region" description="Pro residues" evidence="16">
    <location>
        <begin position="746"/>
        <end position="758"/>
    </location>
</feature>
<dbReference type="GO" id="GO:0016705">
    <property type="term" value="F:oxidoreductase activity, acting on paired donors, with incorporation or reduction of molecular oxygen"/>
    <property type="evidence" value="ECO:0007669"/>
    <property type="project" value="InterPro"/>
</dbReference>
<keyword evidence="4 14" id="KW-0349">Heme</keyword>
<dbReference type="InterPro" id="IPR036427">
    <property type="entry name" value="Bromodomain-like_sf"/>
</dbReference>
<gene>
    <name evidence="18" type="ORF">BP5553_00117</name>
</gene>
<organism evidence="18 19">
    <name type="scientific">Venustampulla echinocandica</name>
    <dbReference type="NCBI Taxonomy" id="2656787"/>
    <lineage>
        <taxon>Eukaryota</taxon>
        <taxon>Fungi</taxon>
        <taxon>Dikarya</taxon>
        <taxon>Ascomycota</taxon>
        <taxon>Pezizomycotina</taxon>
        <taxon>Leotiomycetes</taxon>
        <taxon>Helotiales</taxon>
        <taxon>Pleuroascaceae</taxon>
        <taxon>Venustampulla</taxon>
    </lineage>
</organism>
<feature type="compositionally biased region" description="Low complexity" evidence="16">
    <location>
        <begin position="1094"/>
        <end position="1114"/>
    </location>
</feature>
<protein>
    <recommendedName>
        <fullName evidence="17">Bromo domain-containing protein</fullName>
    </recommendedName>
</protein>
<evidence type="ECO:0000256" key="15">
    <source>
        <dbReference type="PROSITE-ProRule" id="PRU00035"/>
    </source>
</evidence>
<feature type="region of interest" description="Disordered" evidence="16">
    <location>
        <begin position="812"/>
        <end position="1189"/>
    </location>
</feature>
<evidence type="ECO:0000256" key="11">
    <source>
        <dbReference type="ARBA" id="ARBA00023033"/>
    </source>
</evidence>
<dbReference type="InterPro" id="IPR050121">
    <property type="entry name" value="Cytochrome_P450_monoxygenase"/>
</dbReference>
<evidence type="ECO:0000313" key="19">
    <source>
        <dbReference type="Proteomes" id="UP000254866"/>
    </source>
</evidence>
<dbReference type="InterPro" id="IPR001487">
    <property type="entry name" value="Bromodomain"/>
</dbReference>
<keyword evidence="10" id="KW-0843">Virulence</keyword>
<dbReference type="STRING" id="2656787.A0A370TXB9"/>
<dbReference type="InterPro" id="IPR017972">
    <property type="entry name" value="Cyt_P450_CS"/>
</dbReference>
<keyword evidence="8" id="KW-0560">Oxidoreductase</keyword>
<dbReference type="Pfam" id="PF00439">
    <property type="entry name" value="Bromodomain"/>
    <property type="match status" value="1"/>
</dbReference>
<dbReference type="GO" id="GO:0004497">
    <property type="term" value="F:monooxygenase activity"/>
    <property type="evidence" value="ECO:0007669"/>
    <property type="project" value="UniProtKB-KW"/>
</dbReference>
<dbReference type="Gene3D" id="1.10.630.10">
    <property type="entry name" value="Cytochrome P450"/>
    <property type="match status" value="1"/>
</dbReference>
<dbReference type="EMBL" id="NPIC01000001">
    <property type="protein sequence ID" value="RDL40138.1"/>
    <property type="molecule type" value="Genomic_DNA"/>
</dbReference>
<keyword evidence="7" id="KW-1133">Transmembrane helix</keyword>
<dbReference type="FunFam" id="1.10.630.10:FF:000158">
    <property type="entry name" value="Cytochrome P450, putative (Eurofung)"/>
    <property type="match status" value="1"/>
</dbReference>
<feature type="compositionally biased region" description="Basic and acidic residues" evidence="16">
    <location>
        <begin position="1416"/>
        <end position="1426"/>
    </location>
</feature>
<keyword evidence="5" id="KW-0812">Transmembrane</keyword>
<reference evidence="18 19" key="1">
    <citation type="journal article" date="2018" name="IMA Fungus">
        <title>IMA Genome-F 9: Draft genome sequence of Annulohypoxylon stygium, Aspergillus mulundensis, Berkeleyomyces basicola (syn. Thielaviopsis basicola), Ceratocystis smalleyi, two Cercospora beticola strains, Coleophoma cylindrospora, Fusarium fracticaudum, Phialophora cf. hyalina, and Morchella septimelata.</title>
        <authorList>
            <person name="Wingfield B.D."/>
            <person name="Bills G.F."/>
            <person name="Dong Y."/>
            <person name="Huang W."/>
            <person name="Nel W.J."/>
            <person name="Swalarsk-Parry B.S."/>
            <person name="Vaghefi N."/>
            <person name="Wilken P.M."/>
            <person name="An Z."/>
            <person name="de Beer Z.W."/>
            <person name="De Vos L."/>
            <person name="Chen L."/>
            <person name="Duong T.A."/>
            <person name="Gao Y."/>
            <person name="Hammerbacher A."/>
            <person name="Kikkert J.R."/>
            <person name="Li Y."/>
            <person name="Li H."/>
            <person name="Li K."/>
            <person name="Li Q."/>
            <person name="Liu X."/>
            <person name="Ma X."/>
            <person name="Naidoo K."/>
            <person name="Pethybridge S.J."/>
            <person name="Sun J."/>
            <person name="Steenkamp E.T."/>
            <person name="van der Nest M.A."/>
            <person name="van Wyk S."/>
            <person name="Wingfield M.J."/>
            <person name="Xiong C."/>
            <person name="Yue Q."/>
            <person name="Zhang X."/>
        </authorList>
    </citation>
    <scope>NUCLEOTIDE SEQUENCE [LARGE SCALE GENOMIC DNA]</scope>
    <source>
        <strain evidence="18 19">BP 5553</strain>
    </source>
</reference>
<keyword evidence="19" id="KW-1185">Reference proteome</keyword>
<dbReference type="PANTHER" id="PTHR24305">
    <property type="entry name" value="CYTOCHROME P450"/>
    <property type="match status" value="1"/>
</dbReference>
<feature type="compositionally biased region" description="Polar residues" evidence="16">
    <location>
        <begin position="1169"/>
        <end position="1183"/>
    </location>
</feature>
<feature type="compositionally biased region" description="Pro residues" evidence="16">
    <location>
        <begin position="1002"/>
        <end position="1019"/>
    </location>
</feature>
<feature type="region of interest" description="Disordered" evidence="16">
    <location>
        <begin position="1415"/>
        <end position="1466"/>
    </location>
</feature>
<dbReference type="InterPro" id="IPR002401">
    <property type="entry name" value="Cyt_P450_E_grp-I"/>
</dbReference>
<dbReference type="InterPro" id="IPR001128">
    <property type="entry name" value="Cyt_P450"/>
</dbReference>
<evidence type="ECO:0000256" key="3">
    <source>
        <dbReference type="ARBA" id="ARBA00010617"/>
    </source>
</evidence>
<evidence type="ECO:0000256" key="7">
    <source>
        <dbReference type="ARBA" id="ARBA00022989"/>
    </source>
</evidence>
<dbReference type="OrthoDB" id="1470350at2759"/>
<evidence type="ECO:0000256" key="2">
    <source>
        <dbReference type="ARBA" id="ARBA00004167"/>
    </source>
</evidence>
<evidence type="ECO:0000256" key="12">
    <source>
        <dbReference type="ARBA" id="ARBA00023117"/>
    </source>
</evidence>
<dbReference type="GO" id="GO:0020037">
    <property type="term" value="F:heme binding"/>
    <property type="evidence" value="ECO:0007669"/>
    <property type="project" value="InterPro"/>
</dbReference>
<dbReference type="PROSITE" id="PS00086">
    <property type="entry name" value="CYTOCHROME_P450"/>
    <property type="match status" value="1"/>
</dbReference>
<feature type="compositionally biased region" description="Polar residues" evidence="16">
    <location>
        <begin position="812"/>
        <end position="824"/>
    </location>
</feature>
<feature type="region of interest" description="Disordered" evidence="16">
    <location>
        <begin position="719"/>
        <end position="799"/>
    </location>
</feature>
<evidence type="ECO:0000256" key="14">
    <source>
        <dbReference type="PIRSR" id="PIRSR602401-1"/>
    </source>
</evidence>
<evidence type="ECO:0000256" key="5">
    <source>
        <dbReference type="ARBA" id="ARBA00022692"/>
    </source>
</evidence>
<dbReference type="GeneID" id="43592966"/>
<evidence type="ECO:0000256" key="4">
    <source>
        <dbReference type="ARBA" id="ARBA00022617"/>
    </source>
</evidence>
<name>A0A370TXB9_9HELO</name>
<dbReference type="SUPFAM" id="SSF47370">
    <property type="entry name" value="Bromodomain"/>
    <property type="match status" value="1"/>
</dbReference>
<dbReference type="SUPFAM" id="SSF48264">
    <property type="entry name" value="Cytochrome P450"/>
    <property type="match status" value="1"/>
</dbReference>
<feature type="compositionally biased region" description="Polar residues" evidence="16">
    <location>
        <begin position="1049"/>
        <end position="1059"/>
    </location>
</feature>
<feature type="domain" description="Bromo" evidence="17">
    <location>
        <begin position="1271"/>
        <end position="1372"/>
    </location>
</feature>
<dbReference type="InterPro" id="IPR036396">
    <property type="entry name" value="Cyt_P450_sf"/>
</dbReference>
<evidence type="ECO:0000256" key="1">
    <source>
        <dbReference type="ARBA" id="ARBA00001971"/>
    </source>
</evidence>
<evidence type="ECO:0000259" key="17">
    <source>
        <dbReference type="PROSITE" id="PS50014"/>
    </source>
</evidence>
<dbReference type="PROSITE" id="PS50014">
    <property type="entry name" value="BROMODOMAIN_2"/>
    <property type="match status" value="1"/>
</dbReference>
<dbReference type="CDD" id="cd11058">
    <property type="entry name" value="CYP60B-like"/>
    <property type="match status" value="1"/>
</dbReference>
<keyword evidence="12 15" id="KW-0103">Bromodomain</keyword>
<accession>A0A370TXB9</accession>
<feature type="region of interest" description="Disordered" evidence="16">
    <location>
        <begin position="1213"/>
        <end position="1249"/>
    </location>
</feature>
<keyword evidence="13" id="KW-0472">Membrane</keyword>
<keyword evidence="11" id="KW-0503">Monooxygenase</keyword>
<keyword evidence="9 14" id="KW-0408">Iron</keyword>
<dbReference type="Proteomes" id="UP000254866">
    <property type="component" value="Unassembled WGS sequence"/>
</dbReference>
<feature type="compositionally biased region" description="Pro residues" evidence="16">
    <location>
        <begin position="919"/>
        <end position="948"/>
    </location>
</feature>
<dbReference type="GO" id="GO:0005506">
    <property type="term" value="F:iron ion binding"/>
    <property type="evidence" value="ECO:0007669"/>
    <property type="project" value="InterPro"/>
</dbReference>
<evidence type="ECO:0000256" key="16">
    <source>
        <dbReference type="SAM" id="MobiDB-lite"/>
    </source>
</evidence>
<dbReference type="PRINTS" id="PR00385">
    <property type="entry name" value="P450"/>
</dbReference>
<comment type="cofactor">
    <cofactor evidence="1 14">
        <name>heme</name>
        <dbReference type="ChEBI" id="CHEBI:30413"/>
    </cofactor>
</comment>
<feature type="binding site" description="axial binding residue" evidence="14">
    <location>
        <position position="459"/>
    </location>
    <ligand>
        <name>heme</name>
        <dbReference type="ChEBI" id="CHEBI:30413"/>
    </ligand>
    <ligandPart>
        <name>Fe</name>
        <dbReference type="ChEBI" id="CHEBI:18248"/>
    </ligandPart>
</feature>
<comment type="subcellular location">
    <subcellularLocation>
        <location evidence="2">Membrane</location>
        <topology evidence="2">Single-pass membrane protein</topology>
    </subcellularLocation>
</comment>
<feature type="compositionally biased region" description="Polar residues" evidence="16">
    <location>
        <begin position="1077"/>
        <end position="1093"/>
    </location>
</feature>
<dbReference type="RefSeq" id="XP_031872794.1">
    <property type="nucleotide sequence ID" value="XM_032008740.1"/>
</dbReference>
<feature type="compositionally biased region" description="Low complexity" evidence="16">
    <location>
        <begin position="876"/>
        <end position="891"/>
    </location>
</feature>
<evidence type="ECO:0000313" key="18">
    <source>
        <dbReference type="EMBL" id="RDL40138.1"/>
    </source>
</evidence>
<dbReference type="Pfam" id="PF00067">
    <property type="entry name" value="p450"/>
    <property type="match status" value="1"/>
</dbReference>
<evidence type="ECO:0000256" key="6">
    <source>
        <dbReference type="ARBA" id="ARBA00022723"/>
    </source>
</evidence>
<dbReference type="GO" id="GO:0016020">
    <property type="term" value="C:membrane"/>
    <property type="evidence" value="ECO:0007669"/>
    <property type="project" value="UniProtKB-SubCell"/>
</dbReference>
<dbReference type="PRINTS" id="PR00463">
    <property type="entry name" value="EP450I"/>
</dbReference>
<evidence type="ECO:0000256" key="9">
    <source>
        <dbReference type="ARBA" id="ARBA00023004"/>
    </source>
</evidence>
<comment type="similarity">
    <text evidence="3">Belongs to the cytochrome P450 family.</text>
</comment>
<keyword evidence="6 14" id="KW-0479">Metal-binding</keyword>
<feature type="compositionally biased region" description="Basic and acidic residues" evidence="16">
    <location>
        <begin position="761"/>
        <end position="770"/>
    </location>
</feature>
<dbReference type="Gene3D" id="1.20.920.10">
    <property type="entry name" value="Bromodomain-like"/>
    <property type="match status" value="1"/>
</dbReference>
<proteinExistence type="inferred from homology"/>
<comment type="caution">
    <text evidence="18">The sequence shown here is derived from an EMBL/GenBank/DDBJ whole genome shotgun (WGS) entry which is preliminary data.</text>
</comment>
<dbReference type="PANTHER" id="PTHR24305:SF210">
    <property type="entry name" value="CYTOCHROME P450 MONOOXYGENASE ASQL-RELATED"/>
    <property type="match status" value="1"/>
</dbReference>
<feature type="compositionally biased region" description="Basic and acidic residues" evidence="16">
    <location>
        <begin position="628"/>
        <end position="637"/>
    </location>
</feature>